<evidence type="ECO:0000313" key="16">
    <source>
        <dbReference type="EMBL" id="KAL2059938.1"/>
    </source>
</evidence>
<evidence type="ECO:0000256" key="13">
    <source>
        <dbReference type="ARBA" id="ARBA00023326"/>
    </source>
</evidence>
<dbReference type="InterPro" id="IPR017853">
    <property type="entry name" value="GH"/>
</dbReference>
<feature type="domain" description="Fibronectin type III-like" evidence="15">
    <location>
        <begin position="651"/>
        <end position="721"/>
    </location>
</feature>
<evidence type="ECO:0000256" key="9">
    <source>
        <dbReference type="ARBA" id="ARBA00023001"/>
    </source>
</evidence>
<evidence type="ECO:0000256" key="4">
    <source>
        <dbReference type="ARBA" id="ARBA00005336"/>
    </source>
</evidence>
<dbReference type="Proteomes" id="UP001595075">
    <property type="component" value="Unassembled WGS sequence"/>
</dbReference>
<evidence type="ECO:0000256" key="11">
    <source>
        <dbReference type="ARBA" id="ARBA00023277"/>
    </source>
</evidence>
<evidence type="ECO:0000256" key="6">
    <source>
        <dbReference type="ARBA" id="ARBA00022525"/>
    </source>
</evidence>
<keyword evidence="10" id="KW-0325">Glycoprotein</keyword>
<evidence type="ECO:0000256" key="1">
    <source>
        <dbReference type="ARBA" id="ARBA00000448"/>
    </source>
</evidence>
<evidence type="ECO:0000259" key="15">
    <source>
        <dbReference type="SMART" id="SM01217"/>
    </source>
</evidence>
<feature type="chain" id="PRO_5047325937" description="beta-glucosidase" evidence="14">
    <location>
        <begin position="17"/>
        <end position="737"/>
    </location>
</feature>
<keyword evidence="7 14" id="KW-0732">Signal</keyword>
<evidence type="ECO:0000256" key="10">
    <source>
        <dbReference type="ARBA" id="ARBA00023180"/>
    </source>
</evidence>
<sequence length="737" mass="77070">MKLLLPVLALATSISAAPGDGDWAAAYAKAKIALAKLSTANKVGMVTGKGWQKGPCVGNVAAVAAIGFPDLCLQDGPLGVRYAQQVTAFPAGITTGATWDTGLFYAFGNALGAESKGLGIHVQLGPVAGPLGKIPTGGRNWEGFSNDPYLSGVAMANSINGMQAAGVQACAKHYLGNEQEYARTTQSSNIDDRTTHELYLWPFAEAVRANVSSVMCSYNKLNTTWACESKSLLTDLLKDELDFQGYVVSDWNAQHTTVGSALAGMDMAMPGDNFGDNRFLWGQALTSALSSNQIPMSRLDDMITRILAAWYLVGQDTNYPKVTGWSSWNGGVGGPNVQSDHKVLARKIARDGIVLLKNEGGALPLKKPASLAVIGSDSIVNPRGANACVDRGCNEGTLAMGWGSGTAEFPYLISPLEAIKAQASKDGTTVTSSPNDTPSSGASAASAAATALVFINSDAGEEYITVEGNKGDRINLDPWHGGNALVAAVAAINKKTIVVVHSVGPLILESILASPNVVAVVWAGIPGQESGNALVDILYGSTSPSGKLPYTIAAKASDYGTSIIGGSGDDNYPEGLYIDYRRFDKMNITPRYAFGFGLSYTTFAYSGLSISPLVTLEGSTAPAPGGPTGLYDVLATVTATITNNGTVAGAEVAQLYIGLPDTAPASPVRQLRGFTKTFLEAGAKATVTFKLRRKDLSYWDSASKKWVLPEGAFKVEVGASSRDLRLTGEIGSFPLCE</sequence>
<evidence type="ECO:0000313" key="17">
    <source>
        <dbReference type="Proteomes" id="UP001595075"/>
    </source>
</evidence>
<keyword evidence="17" id="KW-1185">Reference proteome</keyword>
<dbReference type="PANTHER" id="PTHR42715">
    <property type="entry name" value="BETA-GLUCOSIDASE"/>
    <property type="match status" value="1"/>
</dbReference>
<dbReference type="Gene3D" id="3.20.20.300">
    <property type="entry name" value="Glycoside hydrolase, family 3, N-terminal domain"/>
    <property type="match status" value="1"/>
</dbReference>
<dbReference type="PANTHER" id="PTHR42715:SF28">
    <property type="entry name" value="BETA-GLUCOSIDASE L-RELATED"/>
    <property type="match status" value="1"/>
</dbReference>
<keyword evidence="12" id="KW-0326">Glycosidase</keyword>
<evidence type="ECO:0000256" key="3">
    <source>
        <dbReference type="ARBA" id="ARBA00004987"/>
    </source>
</evidence>
<dbReference type="SUPFAM" id="SSF52279">
    <property type="entry name" value="Beta-D-glucan exohydrolase, C-terminal domain"/>
    <property type="match status" value="1"/>
</dbReference>
<proteinExistence type="inferred from homology"/>
<organism evidence="16 17">
    <name type="scientific">Oculimacula yallundae</name>
    <dbReference type="NCBI Taxonomy" id="86028"/>
    <lineage>
        <taxon>Eukaryota</taxon>
        <taxon>Fungi</taxon>
        <taxon>Dikarya</taxon>
        <taxon>Ascomycota</taxon>
        <taxon>Pezizomycotina</taxon>
        <taxon>Leotiomycetes</taxon>
        <taxon>Helotiales</taxon>
        <taxon>Ploettnerulaceae</taxon>
        <taxon>Oculimacula</taxon>
    </lineage>
</organism>
<reference evidence="16 17" key="1">
    <citation type="journal article" date="2024" name="Commun. Biol.">
        <title>Comparative genomic analysis of thermophilic fungi reveals convergent evolutionary adaptations and gene losses.</title>
        <authorList>
            <person name="Steindorff A.S."/>
            <person name="Aguilar-Pontes M.V."/>
            <person name="Robinson A.J."/>
            <person name="Andreopoulos B."/>
            <person name="LaButti K."/>
            <person name="Kuo A."/>
            <person name="Mondo S."/>
            <person name="Riley R."/>
            <person name="Otillar R."/>
            <person name="Haridas S."/>
            <person name="Lipzen A."/>
            <person name="Grimwood J."/>
            <person name="Schmutz J."/>
            <person name="Clum A."/>
            <person name="Reid I.D."/>
            <person name="Moisan M.C."/>
            <person name="Butler G."/>
            <person name="Nguyen T.T.M."/>
            <person name="Dewar K."/>
            <person name="Conant G."/>
            <person name="Drula E."/>
            <person name="Henrissat B."/>
            <person name="Hansel C."/>
            <person name="Singer S."/>
            <person name="Hutchinson M.I."/>
            <person name="de Vries R.P."/>
            <person name="Natvig D.O."/>
            <person name="Powell A.J."/>
            <person name="Tsang A."/>
            <person name="Grigoriev I.V."/>
        </authorList>
    </citation>
    <scope>NUCLEOTIDE SEQUENCE [LARGE SCALE GENOMIC DNA]</scope>
    <source>
        <strain evidence="16 17">CBS 494.80</strain>
    </source>
</reference>
<evidence type="ECO:0000256" key="7">
    <source>
        <dbReference type="ARBA" id="ARBA00022729"/>
    </source>
</evidence>
<comment type="catalytic activity">
    <reaction evidence="1">
        <text>Hydrolysis of terminal, non-reducing beta-D-glucosyl residues with release of beta-D-glucose.</text>
        <dbReference type="EC" id="3.2.1.21"/>
    </reaction>
</comment>
<keyword evidence="11" id="KW-0119">Carbohydrate metabolism</keyword>
<dbReference type="Gene3D" id="3.40.50.1700">
    <property type="entry name" value="Glycoside hydrolase family 3 C-terminal domain"/>
    <property type="match status" value="1"/>
</dbReference>
<dbReference type="PRINTS" id="PR00133">
    <property type="entry name" value="GLHYDRLASE3"/>
</dbReference>
<dbReference type="InterPro" id="IPR036881">
    <property type="entry name" value="Glyco_hydro_3_C_sf"/>
</dbReference>
<evidence type="ECO:0000256" key="2">
    <source>
        <dbReference type="ARBA" id="ARBA00004613"/>
    </source>
</evidence>
<dbReference type="InterPro" id="IPR013783">
    <property type="entry name" value="Ig-like_fold"/>
</dbReference>
<keyword evidence="6" id="KW-0964">Secreted</keyword>
<dbReference type="Pfam" id="PF00933">
    <property type="entry name" value="Glyco_hydro_3"/>
    <property type="match status" value="1"/>
</dbReference>
<dbReference type="Pfam" id="PF14310">
    <property type="entry name" value="Fn3-like"/>
    <property type="match status" value="1"/>
</dbReference>
<evidence type="ECO:0000256" key="8">
    <source>
        <dbReference type="ARBA" id="ARBA00022801"/>
    </source>
</evidence>
<keyword evidence="13" id="KW-0624">Polysaccharide degradation</keyword>
<evidence type="ECO:0000256" key="12">
    <source>
        <dbReference type="ARBA" id="ARBA00023295"/>
    </source>
</evidence>
<protein>
    <recommendedName>
        <fullName evidence="5">beta-glucosidase</fullName>
        <ecNumber evidence="5">3.2.1.21</ecNumber>
    </recommendedName>
</protein>
<dbReference type="InterPro" id="IPR026891">
    <property type="entry name" value="Fn3-like"/>
</dbReference>
<comment type="subcellular location">
    <subcellularLocation>
        <location evidence="2">Secreted</location>
    </subcellularLocation>
</comment>
<comment type="caution">
    <text evidence="16">The sequence shown here is derived from an EMBL/GenBank/DDBJ whole genome shotgun (WGS) entry which is preliminary data.</text>
</comment>
<dbReference type="InterPro" id="IPR002772">
    <property type="entry name" value="Glyco_hydro_3_C"/>
</dbReference>
<dbReference type="InterPro" id="IPR036962">
    <property type="entry name" value="Glyco_hydro_3_N_sf"/>
</dbReference>
<evidence type="ECO:0000256" key="14">
    <source>
        <dbReference type="SAM" id="SignalP"/>
    </source>
</evidence>
<dbReference type="InterPro" id="IPR001764">
    <property type="entry name" value="Glyco_hydro_3_N"/>
</dbReference>
<feature type="signal peptide" evidence="14">
    <location>
        <begin position="1"/>
        <end position="16"/>
    </location>
</feature>
<keyword evidence="9" id="KW-0136">Cellulose degradation</keyword>
<dbReference type="EMBL" id="JAZHXI010000025">
    <property type="protein sequence ID" value="KAL2059938.1"/>
    <property type="molecule type" value="Genomic_DNA"/>
</dbReference>
<dbReference type="Gene3D" id="2.60.40.10">
    <property type="entry name" value="Immunoglobulins"/>
    <property type="match status" value="1"/>
</dbReference>
<evidence type="ECO:0000256" key="5">
    <source>
        <dbReference type="ARBA" id="ARBA00012744"/>
    </source>
</evidence>
<dbReference type="SMART" id="SM01217">
    <property type="entry name" value="Fn3_like"/>
    <property type="match status" value="1"/>
</dbReference>
<accession>A0ABR4BQC5</accession>
<comment type="pathway">
    <text evidence="3">Glycan metabolism; cellulose degradation.</text>
</comment>
<name>A0ABR4BQC5_9HELO</name>
<dbReference type="EC" id="3.2.1.21" evidence="5"/>
<keyword evidence="8" id="KW-0378">Hydrolase</keyword>
<dbReference type="InterPro" id="IPR050288">
    <property type="entry name" value="Cellulose_deg_GH3"/>
</dbReference>
<dbReference type="Pfam" id="PF01915">
    <property type="entry name" value="Glyco_hydro_3_C"/>
    <property type="match status" value="1"/>
</dbReference>
<comment type="similarity">
    <text evidence="4">Belongs to the glycosyl hydrolase 3 family.</text>
</comment>
<dbReference type="SUPFAM" id="SSF51445">
    <property type="entry name" value="(Trans)glycosidases"/>
    <property type="match status" value="1"/>
</dbReference>
<gene>
    <name evidence="16" type="ORF">VTL71DRAFT_10093</name>
</gene>